<dbReference type="Proteomes" id="UP000239757">
    <property type="component" value="Unassembled WGS sequence"/>
</dbReference>
<name>A0A2P5WZL4_GOSBA</name>
<evidence type="ECO:0000313" key="1">
    <source>
        <dbReference type="EMBL" id="PPR96524.1"/>
    </source>
</evidence>
<reference evidence="1 2" key="1">
    <citation type="submission" date="2015-01" db="EMBL/GenBank/DDBJ databases">
        <title>Genome of allotetraploid Gossypium barbadense reveals genomic plasticity and fiber elongation in cotton evolution.</title>
        <authorList>
            <person name="Chen X."/>
            <person name="Liu X."/>
            <person name="Zhao B."/>
            <person name="Zheng H."/>
            <person name="Hu Y."/>
            <person name="Lu G."/>
            <person name="Yang C."/>
            <person name="Chen J."/>
            <person name="Shan C."/>
            <person name="Zhang L."/>
            <person name="Zhou Y."/>
            <person name="Wang L."/>
            <person name="Guo W."/>
            <person name="Bai Y."/>
            <person name="Ruan J."/>
            <person name="Shangguan X."/>
            <person name="Mao Y."/>
            <person name="Jiang J."/>
            <person name="Zhu Y."/>
            <person name="Lei J."/>
            <person name="Kang H."/>
            <person name="Chen S."/>
            <person name="He X."/>
            <person name="Wang R."/>
            <person name="Wang Y."/>
            <person name="Chen J."/>
            <person name="Wang L."/>
            <person name="Yu S."/>
            <person name="Wang B."/>
            <person name="Wei J."/>
            <person name="Song S."/>
            <person name="Lu X."/>
            <person name="Gao Z."/>
            <person name="Gu W."/>
            <person name="Deng X."/>
            <person name="Ma D."/>
            <person name="Wang S."/>
            <person name="Liang W."/>
            <person name="Fang L."/>
            <person name="Cai C."/>
            <person name="Zhu X."/>
            <person name="Zhou B."/>
            <person name="Zhang Y."/>
            <person name="Chen Z."/>
            <person name="Xu S."/>
            <person name="Zhu R."/>
            <person name="Wang S."/>
            <person name="Zhang T."/>
            <person name="Zhao G."/>
        </authorList>
    </citation>
    <scope>NUCLEOTIDE SEQUENCE [LARGE SCALE GENOMIC DNA]</scope>
    <source>
        <strain evidence="2">cv. Xinhai21</strain>
        <tissue evidence="1">Leaf</tissue>
    </source>
</reference>
<dbReference type="EMBL" id="KZ666028">
    <property type="protein sequence ID" value="PPR96524.1"/>
    <property type="molecule type" value="Genomic_DNA"/>
</dbReference>
<sequence length="116" mass="13302">MLKTDSLRRKFGQIIKPGNRSIAGRDQFNRKDKQLLIHMLGTDQCPSLYFDPRYSAVKDDGNRLKSLSYACPYYPAKPLKCYGAQKEATTVSPSEVQYQWEGEGFHHRIPDVHSLP</sequence>
<gene>
    <name evidence="1" type="ORF">GOBAR_AA24139</name>
</gene>
<protein>
    <submittedName>
        <fullName evidence="1">Uncharacterized protein</fullName>
    </submittedName>
</protein>
<dbReference type="AlphaFoldDB" id="A0A2P5WZL4"/>
<organism evidence="1 2">
    <name type="scientific">Gossypium barbadense</name>
    <name type="common">Sea Island cotton</name>
    <name type="synonym">Hibiscus barbadensis</name>
    <dbReference type="NCBI Taxonomy" id="3634"/>
    <lineage>
        <taxon>Eukaryota</taxon>
        <taxon>Viridiplantae</taxon>
        <taxon>Streptophyta</taxon>
        <taxon>Embryophyta</taxon>
        <taxon>Tracheophyta</taxon>
        <taxon>Spermatophyta</taxon>
        <taxon>Magnoliopsida</taxon>
        <taxon>eudicotyledons</taxon>
        <taxon>Gunneridae</taxon>
        <taxon>Pentapetalae</taxon>
        <taxon>rosids</taxon>
        <taxon>malvids</taxon>
        <taxon>Malvales</taxon>
        <taxon>Malvaceae</taxon>
        <taxon>Malvoideae</taxon>
        <taxon>Gossypium</taxon>
    </lineage>
</organism>
<accession>A0A2P5WZL4</accession>
<proteinExistence type="predicted"/>
<evidence type="ECO:0000313" key="2">
    <source>
        <dbReference type="Proteomes" id="UP000239757"/>
    </source>
</evidence>